<dbReference type="GO" id="GO:0000287">
    <property type="term" value="F:magnesium ion binding"/>
    <property type="evidence" value="ECO:0007669"/>
    <property type="project" value="InterPro"/>
</dbReference>
<protein>
    <submittedName>
        <fullName evidence="2">Uncharacterized protein</fullName>
    </submittedName>
</protein>
<dbReference type="InterPro" id="IPR037143">
    <property type="entry name" value="4-PPantetheinyl_Trfase_dom_sf"/>
</dbReference>
<dbReference type="RefSeq" id="WP_091910491.1">
    <property type="nucleotide sequence ID" value="NZ_FNLO01000009.1"/>
</dbReference>
<feature type="region of interest" description="Disordered" evidence="1">
    <location>
        <begin position="1"/>
        <end position="23"/>
    </location>
</feature>
<proteinExistence type="predicted"/>
<accession>A0A1H2PSG0</accession>
<dbReference type="Proteomes" id="UP000243719">
    <property type="component" value="Unassembled WGS sequence"/>
</dbReference>
<dbReference type="OrthoDB" id="8997880at2"/>
<keyword evidence="3" id="KW-1185">Reference proteome</keyword>
<reference evidence="3" key="1">
    <citation type="submission" date="2016-09" db="EMBL/GenBank/DDBJ databases">
        <authorList>
            <person name="Varghese N."/>
            <person name="Submissions S."/>
        </authorList>
    </citation>
    <scope>NUCLEOTIDE SEQUENCE [LARGE SCALE GENOMIC DNA]</scope>
    <source>
        <strain evidence="3">JS23</strain>
    </source>
</reference>
<dbReference type="GO" id="GO:0008897">
    <property type="term" value="F:holo-[acyl-carrier-protein] synthase activity"/>
    <property type="evidence" value="ECO:0007669"/>
    <property type="project" value="InterPro"/>
</dbReference>
<dbReference type="Gene3D" id="3.90.470.20">
    <property type="entry name" value="4'-phosphopantetheinyl transferase domain"/>
    <property type="match status" value="1"/>
</dbReference>
<organism evidence="2 3">
    <name type="scientific">Chitinasiproducens palmae</name>
    <dbReference type="NCBI Taxonomy" id="1770053"/>
    <lineage>
        <taxon>Bacteria</taxon>
        <taxon>Pseudomonadati</taxon>
        <taxon>Pseudomonadota</taxon>
        <taxon>Betaproteobacteria</taxon>
        <taxon>Burkholderiales</taxon>
        <taxon>Burkholderiaceae</taxon>
        <taxon>Chitinasiproducens</taxon>
    </lineage>
</organism>
<dbReference type="STRING" id="1770053.SAMN05216551_109237"/>
<evidence type="ECO:0000313" key="3">
    <source>
        <dbReference type="Proteomes" id="UP000243719"/>
    </source>
</evidence>
<name>A0A1H2PSG0_9BURK</name>
<dbReference type="EMBL" id="FNLO01000009">
    <property type="protein sequence ID" value="SDV49916.1"/>
    <property type="molecule type" value="Genomic_DNA"/>
</dbReference>
<evidence type="ECO:0000256" key="1">
    <source>
        <dbReference type="SAM" id="MobiDB-lite"/>
    </source>
</evidence>
<feature type="compositionally biased region" description="Low complexity" evidence="1">
    <location>
        <begin position="10"/>
        <end position="23"/>
    </location>
</feature>
<gene>
    <name evidence="2" type="ORF">SAMN05216551_109237</name>
</gene>
<sequence>MSGRDEPDDSACPPAATAASSVSASPCGAAPLAAAPQFVPRPLSARVQQHHRTPEPGDLHLWRFQSHWVPASVGESQLWLGANERQSIRRLASPAARRRAALGWITLRWVAAGLAGCAPRDVELRRGSADGLKIVGTPLQTELLFTGFWVLLAVHREHEGAYGRTALAVSSASPISARTSGARGRLAIAGTADATGLEPLAREQGHGMADGATLGQASPATADARERLQRYALPMPPGAGVTLHVGPRVRRVRGFGWRTGDQLRDLVDAAGLSDIADSVVPR</sequence>
<evidence type="ECO:0000313" key="2">
    <source>
        <dbReference type="EMBL" id="SDV49916.1"/>
    </source>
</evidence>
<dbReference type="AlphaFoldDB" id="A0A1H2PSG0"/>